<feature type="domain" description="Tetratricopeptide repeat protein 21A/21B N-terminal ARM repeat" evidence="6">
    <location>
        <begin position="10"/>
        <end position="234"/>
    </location>
</feature>
<comment type="similarity">
    <text evidence="1">Belongs to the TTC21 family.</text>
</comment>
<dbReference type="InterPro" id="IPR056833">
    <property type="entry name" value="ARM_TT21_N"/>
</dbReference>
<gene>
    <name evidence="10" type="ORF">GWI33_020255</name>
</gene>
<dbReference type="InterPro" id="IPR056835">
    <property type="entry name" value="ARM_TT21_5th"/>
</dbReference>
<name>A0A834HQY6_RHYFE</name>
<dbReference type="PANTHER" id="PTHR14699:SF0">
    <property type="entry name" value="TETRATRICOPEPTIDE REPEAT PROTEIN 21 HOMOLOG"/>
    <property type="match status" value="1"/>
</dbReference>
<comment type="caution">
    <text evidence="10">The sequence shown here is derived from an EMBL/GenBank/DDBJ whole genome shotgun (WGS) entry which is preliminary data.</text>
</comment>
<dbReference type="SMART" id="SM00028">
    <property type="entry name" value="TPR"/>
    <property type="match status" value="14"/>
</dbReference>
<feature type="domain" description="Tetratricopeptide repeat protein 21A/21B fifth ARM repeats" evidence="8">
    <location>
        <begin position="911"/>
        <end position="1027"/>
    </location>
</feature>
<proteinExistence type="inferred from homology"/>
<dbReference type="GO" id="GO:0030991">
    <property type="term" value="C:intraciliary transport particle A"/>
    <property type="evidence" value="ECO:0007669"/>
    <property type="project" value="TreeGrafter"/>
</dbReference>
<dbReference type="PROSITE" id="PS50005">
    <property type="entry name" value="TPR"/>
    <property type="match status" value="2"/>
</dbReference>
<dbReference type="Gene3D" id="1.25.40.10">
    <property type="entry name" value="Tetratricopeptide repeat domain"/>
    <property type="match status" value="6"/>
</dbReference>
<keyword evidence="2" id="KW-0677">Repeat</keyword>
<dbReference type="Proteomes" id="UP000625711">
    <property type="component" value="Unassembled WGS sequence"/>
</dbReference>
<dbReference type="GO" id="GO:0005929">
    <property type="term" value="C:cilium"/>
    <property type="evidence" value="ECO:0007669"/>
    <property type="project" value="GOC"/>
</dbReference>
<feature type="repeat" description="TPR" evidence="4">
    <location>
        <begin position="843"/>
        <end position="876"/>
    </location>
</feature>
<dbReference type="Pfam" id="PF25060">
    <property type="entry name" value="ARM_TT21_2nd"/>
    <property type="match status" value="1"/>
</dbReference>
<dbReference type="InterPro" id="IPR056836">
    <property type="entry name" value="ARM_TT21_4th"/>
</dbReference>
<feature type="domain" description="Tetratricopeptide repeat protein 21A/21B fourth ARM" evidence="9">
    <location>
        <begin position="714"/>
        <end position="870"/>
    </location>
</feature>
<organism evidence="10 11">
    <name type="scientific">Rhynchophorus ferrugineus</name>
    <name type="common">Red palm weevil</name>
    <name type="synonym">Curculio ferrugineus</name>
    <dbReference type="NCBI Taxonomy" id="354439"/>
    <lineage>
        <taxon>Eukaryota</taxon>
        <taxon>Metazoa</taxon>
        <taxon>Ecdysozoa</taxon>
        <taxon>Arthropoda</taxon>
        <taxon>Hexapoda</taxon>
        <taxon>Insecta</taxon>
        <taxon>Pterygota</taxon>
        <taxon>Neoptera</taxon>
        <taxon>Endopterygota</taxon>
        <taxon>Coleoptera</taxon>
        <taxon>Polyphaga</taxon>
        <taxon>Cucujiformia</taxon>
        <taxon>Curculionidae</taxon>
        <taxon>Dryophthorinae</taxon>
        <taxon>Rhynchophorus</taxon>
    </lineage>
</organism>
<feature type="domain" description="Tetratricopeptide repeat protein 21A/21B C-terminal ARM" evidence="7">
    <location>
        <begin position="1056"/>
        <end position="1268"/>
    </location>
</feature>
<dbReference type="InterPro" id="IPR056834">
    <property type="entry name" value="ARM_TT21_C"/>
</dbReference>
<keyword evidence="11" id="KW-1185">Reference proteome</keyword>
<reference evidence="10" key="1">
    <citation type="submission" date="2020-08" db="EMBL/GenBank/DDBJ databases">
        <title>Genome sequencing and assembly of the red palm weevil Rhynchophorus ferrugineus.</title>
        <authorList>
            <person name="Dias G.B."/>
            <person name="Bergman C.M."/>
            <person name="Manee M."/>
        </authorList>
    </citation>
    <scope>NUCLEOTIDE SEQUENCE</scope>
    <source>
        <strain evidence="10">AA-2017</strain>
        <tissue evidence="10">Whole larva</tissue>
    </source>
</reference>
<keyword evidence="3 4" id="KW-0802">TPR repeat</keyword>
<dbReference type="EMBL" id="JAACXV010014546">
    <property type="protein sequence ID" value="KAF7266424.1"/>
    <property type="molecule type" value="Genomic_DNA"/>
</dbReference>
<feature type="domain" description="Tetratricopeptide repeat protein 21A/21B second ARM" evidence="5">
    <location>
        <begin position="271"/>
        <end position="527"/>
    </location>
</feature>
<dbReference type="Pfam" id="PF25064">
    <property type="entry name" value="ARM_TT21_5th"/>
    <property type="match status" value="1"/>
</dbReference>
<evidence type="ECO:0000313" key="10">
    <source>
        <dbReference type="EMBL" id="KAF7266424.1"/>
    </source>
</evidence>
<evidence type="ECO:0000259" key="9">
    <source>
        <dbReference type="Pfam" id="PF25068"/>
    </source>
</evidence>
<evidence type="ECO:0000259" key="5">
    <source>
        <dbReference type="Pfam" id="PF25060"/>
    </source>
</evidence>
<dbReference type="InterPro" id="IPR056832">
    <property type="entry name" value="ARM_TT21_2nd"/>
</dbReference>
<dbReference type="SUPFAM" id="SSF81901">
    <property type="entry name" value="HCP-like"/>
    <property type="match status" value="1"/>
</dbReference>
<evidence type="ECO:0000256" key="2">
    <source>
        <dbReference type="ARBA" id="ARBA00022737"/>
    </source>
</evidence>
<evidence type="ECO:0000259" key="7">
    <source>
        <dbReference type="Pfam" id="PF25063"/>
    </source>
</evidence>
<evidence type="ECO:0000313" key="11">
    <source>
        <dbReference type="Proteomes" id="UP000625711"/>
    </source>
</evidence>
<dbReference type="OrthoDB" id="10259630at2759"/>
<evidence type="ECO:0000259" key="8">
    <source>
        <dbReference type="Pfam" id="PF25064"/>
    </source>
</evidence>
<evidence type="ECO:0000259" key="6">
    <source>
        <dbReference type="Pfam" id="PF25062"/>
    </source>
</evidence>
<evidence type="ECO:0000256" key="4">
    <source>
        <dbReference type="PROSITE-ProRule" id="PRU00339"/>
    </source>
</evidence>
<dbReference type="Pfam" id="PF25062">
    <property type="entry name" value="ARM_TT21_N"/>
    <property type="match status" value="1"/>
</dbReference>
<evidence type="ECO:0000256" key="1">
    <source>
        <dbReference type="ARBA" id="ARBA00010935"/>
    </source>
</evidence>
<dbReference type="SUPFAM" id="SSF48452">
    <property type="entry name" value="TPR-like"/>
    <property type="match status" value="4"/>
</dbReference>
<dbReference type="AlphaFoldDB" id="A0A834HQY6"/>
<dbReference type="Pfam" id="PF25068">
    <property type="entry name" value="ARM_TT21_4th"/>
    <property type="match status" value="1"/>
</dbReference>
<dbReference type="InterPro" id="IPR040364">
    <property type="entry name" value="TTC21A/TTC21B"/>
</dbReference>
<protein>
    <recommendedName>
        <fullName evidence="12">Tetratricopeptide repeat protein 21B</fullName>
    </recommendedName>
</protein>
<evidence type="ECO:0000256" key="3">
    <source>
        <dbReference type="ARBA" id="ARBA00022803"/>
    </source>
</evidence>
<accession>A0A834HQY6</accession>
<feature type="repeat" description="TPR" evidence="4">
    <location>
        <begin position="678"/>
        <end position="711"/>
    </location>
</feature>
<evidence type="ECO:0008006" key="12">
    <source>
        <dbReference type="Google" id="ProtNLM"/>
    </source>
</evidence>
<dbReference type="FunFam" id="1.25.40.10:FF:000219">
    <property type="entry name" value="Tetratricopeptide repeat domain 21B"/>
    <property type="match status" value="1"/>
</dbReference>
<dbReference type="Pfam" id="PF25063">
    <property type="entry name" value="ARM_TT21_C"/>
    <property type="match status" value="1"/>
</dbReference>
<dbReference type="PANTHER" id="PTHR14699">
    <property type="entry name" value="STI2 PROTEIN-RELATED"/>
    <property type="match status" value="1"/>
</dbReference>
<sequence>MDSADNFAKIFYNFYHKYYNLMLSSAKEAVAKFPTNAAFKLYHSLALMLTNRLEEAIRDLEGLREEDETKLSATIALMYGHKMLGIAGRDIFNTLDCEMKEYRKTAGWQDIYYSAFVLMILNKPEKALDYVEKSLTMANEIDCYVLKGFLLLITKSSIKHNISSIKSIFSNVLQKNYKETLAILGYTECCLHSGEFTEALNSINQAVVINSTTNLPLLQKMRINFASQDWDQTIETINRFNITDSEILYALKYEIMLNLCHVANYKEASNKIKTYHEALKKYEPNNSLVFSEATRLFSALCGKNEMLMKQCILILESALQLDSENASIVVDLGFLMVQCGKIKEATRLFKSATKIDETCFEALLGLSWCEYYDHGQSDQLQRQIDYLLELNDSTTSLSLRLLQAKASKLSVDAVSYLQFIFDLKTHLAKLNYYSDNYLLEFDPGFCGEVVEEYLRRCSLKEQPLQLAKAIVEACPGSPKALYLLAKVLHAQNDNITALNVLEKLSNLSDETSSDASLLQAQLQVNNGQFEKAAQSLEACIIEKNSQNYMEAIRSLTSALNLAKENKASLAEKSSIYVELIDTLNIVGQTDESLKILEEAADDLKGSSEESRILLLSADNMLARKNIQGAIDLLNKITMEEDCYQAAKIKLADIFLKYRKDKYAFLQIYQEFVEKDPSPNSFVMLGDAYMKVLEPDDALENYENALKLSPKDPALTLKMGQALVETHYFNRAVEYYKKAIKDSNSIELKLQLSELYLNLKEYEKGELLLLNELEENTWKTSEELTELKSNAELYQLLAQLQEKSGNFTYAVKSLKDAMDCQIRVKKRISLDHNGDTDAIDQTLISLSTKLGEMALSMKNTEQAVNYYKEGLAVSPNNISVLTALAKLYMQTNYLELCQQTCATILRIDPDNEVASVIMADIAFRKVDFDMALFHFSQIVSRQPTNWSALSRLIEVSRRLGNLEECEEYIDAAEKLCVNPQKDPGFLYCKAFYQWHSGNLNAALKNFNQVRQDTNYGVQALLGMIEICLNPDDEMMAEQFMDSEDIEYRDSRSLALKTAERLIKELRQRLELDGADLFKCRLLGNFRLLATKEKYNIERALDDFVSIASQTPTKDNLGTILGMSTAHVLLKQQQRAKNQLKRVVKNSWNFDDADYLERCWLLLADLYIQSNKLDSAGELIVKVVQHNKACTKALEYMGYIAEKEHRYKDAANHYQQAWKAGGRTSPTIGYKLAYCLMKCKKYPQAIDTANDVLKLSPDYGNIRKDILDKCINNLRM</sequence>
<dbReference type="GO" id="GO:0061512">
    <property type="term" value="P:protein localization to cilium"/>
    <property type="evidence" value="ECO:0007669"/>
    <property type="project" value="TreeGrafter"/>
</dbReference>
<dbReference type="InterPro" id="IPR019734">
    <property type="entry name" value="TPR_rpt"/>
</dbReference>
<dbReference type="GO" id="GO:0035721">
    <property type="term" value="P:intraciliary retrograde transport"/>
    <property type="evidence" value="ECO:0007669"/>
    <property type="project" value="TreeGrafter"/>
</dbReference>
<dbReference type="InterPro" id="IPR011990">
    <property type="entry name" value="TPR-like_helical_dom_sf"/>
</dbReference>